<keyword evidence="2" id="KW-1185">Reference proteome</keyword>
<dbReference type="AlphaFoldDB" id="A0AAD8R727"/>
<dbReference type="GO" id="GO:0006508">
    <property type="term" value="P:proteolysis"/>
    <property type="evidence" value="ECO:0007669"/>
    <property type="project" value="InterPro"/>
</dbReference>
<evidence type="ECO:0000313" key="1">
    <source>
        <dbReference type="EMBL" id="KAK1615481.1"/>
    </source>
</evidence>
<dbReference type="GO" id="GO:0004252">
    <property type="term" value="F:serine-type endopeptidase activity"/>
    <property type="evidence" value="ECO:0007669"/>
    <property type="project" value="InterPro"/>
</dbReference>
<reference evidence="1" key="1">
    <citation type="submission" date="2023-07" db="EMBL/GenBank/DDBJ databases">
        <title>A chromosome-level genome assembly of Lolium multiflorum.</title>
        <authorList>
            <person name="Chen Y."/>
            <person name="Copetti D."/>
            <person name="Kolliker R."/>
            <person name="Studer B."/>
        </authorList>
    </citation>
    <scope>NUCLEOTIDE SEQUENCE</scope>
    <source>
        <strain evidence="1">02402/16</strain>
        <tissue evidence="1">Leaf</tissue>
    </source>
</reference>
<comment type="caution">
    <text evidence="1">The sequence shown here is derived from an EMBL/GenBank/DDBJ whole genome shotgun (WGS) entry which is preliminary data.</text>
</comment>
<sequence>MHTATTAAGSVSYEAIMEGGAGCLDSNILAGFDRAIADGVDGVDVISISISNGFPSKIVLGDGWRMSGVSLYYIDLSLVAAKIDICDCGSSPRVSKGMVVKEAGGAEHGGRAPPRVFLGAARRSVERRGRGQGRRIHGPWWWARCAQALPLREKKKSSRTN</sequence>
<dbReference type="Gene3D" id="3.40.50.200">
    <property type="entry name" value="Peptidase S8/S53 domain"/>
    <property type="match status" value="1"/>
</dbReference>
<dbReference type="SUPFAM" id="SSF52743">
    <property type="entry name" value="Subtilisin-like"/>
    <property type="match status" value="1"/>
</dbReference>
<accession>A0AAD8R727</accession>
<dbReference type="EMBL" id="JAUUTY010000006">
    <property type="protein sequence ID" value="KAK1615481.1"/>
    <property type="molecule type" value="Genomic_DNA"/>
</dbReference>
<gene>
    <name evidence="1" type="ORF">QYE76_020998</name>
</gene>
<dbReference type="Proteomes" id="UP001231189">
    <property type="component" value="Unassembled WGS sequence"/>
</dbReference>
<evidence type="ECO:0000313" key="2">
    <source>
        <dbReference type="Proteomes" id="UP001231189"/>
    </source>
</evidence>
<name>A0AAD8R727_LOLMU</name>
<dbReference type="InterPro" id="IPR036852">
    <property type="entry name" value="Peptidase_S8/S53_dom_sf"/>
</dbReference>
<organism evidence="1 2">
    <name type="scientific">Lolium multiflorum</name>
    <name type="common">Italian ryegrass</name>
    <name type="synonym">Lolium perenne subsp. multiflorum</name>
    <dbReference type="NCBI Taxonomy" id="4521"/>
    <lineage>
        <taxon>Eukaryota</taxon>
        <taxon>Viridiplantae</taxon>
        <taxon>Streptophyta</taxon>
        <taxon>Embryophyta</taxon>
        <taxon>Tracheophyta</taxon>
        <taxon>Spermatophyta</taxon>
        <taxon>Magnoliopsida</taxon>
        <taxon>Liliopsida</taxon>
        <taxon>Poales</taxon>
        <taxon>Poaceae</taxon>
        <taxon>BOP clade</taxon>
        <taxon>Pooideae</taxon>
        <taxon>Poodae</taxon>
        <taxon>Poeae</taxon>
        <taxon>Poeae Chloroplast Group 2 (Poeae type)</taxon>
        <taxon>Loliodinae</taxon>
        <taxon>Loliinae</taxon>
        <taxon>Lolium</taxon>
    </lineage>
</organism>
<protein>
    <submittedName>
        <fullName evidence="1">Uncharacterized protein</fullName>
    </submittedName>
</protein>
<proteinExistence type="predicted"/>